<accession>A0ABW0GI00</accession>
<dbReference type="InterPro" id="IPR004381">
    <property type="entry name" value="Glycerate_kinase"/>
</dbReference>
<evidence type="ECO:0000313" key="5">
    <source>
        <dbReference type="EMBL" id="MFC5379389.1"/>
    </source>
</evidence>
<sequence length="379" mass="37818">MRVVLAPDSFKGSLDAAGVCDALERGVRDADPHADVVAVPMADGGEGTLDSLLRSWGGERVTLDVTDPLGGRVPGHYGWDAAGRRAVVELAVASGLTTRERLEPLRATTRGTGELLRDALDRGADEVVVCLGGSATTDGGTGILRALGVRLLDAAGRDLPDGGGALVDLDRVDVTALHPRAHEVRVRVACDVDSPLLGPDGAAAVFGPQKGAGPDDVAVLDAGLARLAEALVVACGPRAADVVDLPGAGAAGGTAAGLVAVLDTALEPGASLVADAAGLDAALAGADLVVTGEGRVDEQSARGKVVSAVVALAAAAGVPVVAVGGQVRGDLAGLHAAGLTAAFAVADGPRPLAELVADPAPFVRRTAEQVTRLFLARRR</sequence>
<evidence type="ECO:0000256" key="2">
    <source>
        <dbReference type="ARBA" id="ARBA00022679"/>
    </source>
</evidence>
<dbReference type="PANTHER" id="PTHR21599:SF0">
    <property type="entry name" value="GLYCERATE KINASE"/>
    <property type="match status" value="1"/>
</dbReference>
<organism evidence="5 6">
    <name type="scientific">Aquipuribacter nitratireducens</name>
    <dbReference type="NCBI Taxonomy" id="650104"/>
    <lineage>
        <taxon>Bacteria</taxon>
        <taxon>Bacillati</taxon>
        <taxon>Actinomycetota</taxon>
        <taxon>Actinomycetes</taxon>
        <taxon>Micrococcales</taxon>
        <taxon>Intrasporangiaceae</taxon>
        <taxon>Aquipuribacter</taxon>
    </lineage>
</organism>
<dbReference type="EMBL" id="JBHSLD010000001">
    <property type="protein sequence ID" value="MFC5379389.1"/>
    <property type="molecule type" value="Genomic_DNA"/>
</dbReference>
<reference evidence="6" key="1">
    <citation type="journal article" date="2019" name="Int. J. Syst. Evol. Microbiol.">
        <title>The Global Catalogue of Microorganisms (GCM) 10K type strain sequencing project: providing services to taxonomists for standard genome sequencing and annotation.</title>
        <authorList>
            <consortium name="The Broad Institute Genomics Platform"/>
            <consortium name="The Broad Institute Genome Sequencing Center for Infectious Disease"/>
            <person name="Wu L."/>
            <person name="Ma J."/>
        </authorList>
    </citation>
    <scope>NUCLEOTIDE SEQUENCE [LARGE SCALE GENOMIC DNA]</scope>
    <source>
        <strain evidence="6">CCUG 43114</strain>
    </source>
</reference>
<dbReference type="InterPro" id="IPR018197">
    <property type="entry name" value="Glycerate_kinase_RE-like"/>
</dbReference>
<evidence type="ECO:0000256" key="4">
    <source>
        <dbReference type="PIRNR" id="PIRNR006078"/>
    </source>
</evidence>
<dbReference type="Proteomes" id="UP001596122">
    <property type="component" value="Unassembled WGS sequence"/>
</dbReference>
<name>A0ABW0GI00_9MICO</name>
<dbReference type="Gene3D" id="3.40.50.10350">
    <property type="entry name" value="Glycerate kinase, domain 1"/>
    <property type="match status" value="1"/>
</dbReference>
<dbReference type="NCBIfam" id="TIGR00045">
    <property type="entry name" value="glycerate kinase"/>
    <property type="match status" value="1"/>
</dbReference>
<dbReference type="RefSeq" id="WP_340266468.1">
    <property type="nucleotide sequence ID" value="NZ_JBBEOG010000001.1"/>
</dbReference>
<dbReference type="InterPro" id="IPR018193">
    <property type="entry name" value="Glyc_kinase_flavodox-like_fold"/>
</dbReference>
<protein>
    <submittedName>
        <fullName evidence="5">Glycerate kinase</fullName>
    </submittedName>
</protein>
<dbReference type="PIRSF" id="PIRSF006078">
    <property type="entry name" value="GlxK"/>
    <property type="match status" value="1"/>
</dbReference>
<keyword evidence="3 4" id="KW-0418">Kinase</keyword>
<comment type="similarity">
    <text evidence="1 4">Belongs to the glycerate kinase type-1 family.</text>
</comment>
<proteinExistence type="inferred from homology"/>
<dbReference type="GO" id="GO:0016301">
    <property type="term" value="F:kinase activity"/>
    <property type="evidence" value="ECO:0007669"/>
    <property type="project" value="UniProtKB-KW"/>
</dbReference>
<evidence type="ECO:0000313" key="6">
    <source>
        <dbReference type="Proteomes" id="UP001596122"/>
    </source>
</evidence>
<evidence type="ECO:0000256" key="1">
    <source>
        <dbReference type="ARBA" id="ARBA00006284"/>
    </source>
</evidence>
<dbReference type="InterPro" id="IPR036129">
    <property type="entry name" value="Glycerate_kinase_sf"/>
</dbReference>
<dbReference type="PANTHER" id="PTHR21599">
    <property type="entry name" value="GLYCERATE KINASE"/>
    <property type="match status" value="1"/>
</dbReference>
<gene>
    <name evidence="5" type="ORF">ACFPJ6_01160</name>
</gene>
<dbReference type="Pfam" id="PF02595">
    <property type="entry name" value="Gly_kinase"/>
    <property type="match status" value="1"/>
</dbReference>
<keyword evidence="6" id="KW-1185">Reference proteome</keyword>
<comment type="caution">
    <text evidence="5">The sequence shown here is derived from an EMBL/GenBank/DDBJ whole genome shotgun (WGS) entry which is preliminary data.</text>
</comment>
<keyword evidence="2 4" id="KW-0808">Transferase</keyword>
<evidence type="ECO:0000256" key="3">
    <source>
        <dbReference type="ARBA" id="ARBA00022777"/>
    </source>
</evidence>
<dbReference type="Gene3D" id="3.90.1510.10">
    <property type="entry name" value="Glycerate kinase, domain 2"/>
    <property type="match status" value="1"/>
</dbReference>
<dbReference type="SUPFAM" id="SSF110738">
    <property type="entry name" value="Glycerate kinase I"/>
    <property type="match status" value="1"/>
</dbReference>